<feature type="region of interest" description="Disordered" evidence="13">
    <location>
        <begin position="173"/>
        <end position="207"/>
    </location>
</feature>
<feature type="region of interest" description="Disordered" evidence="13">
    <location>
        <begin position="467"/>
        <end position="501"/>
    </location>
</feature>
<evidence type="ECO:0000256" key="10">
    <source>
        <dbReference type="ARBA" id="ARBA00072086"/>
    </source>
</evidence>
<keyword evidence="15" id="KW-1185">Reference proteome</keyword>
<dbReference type="CDD" id="cd12202">
    <property type="entry name" value="CASP8AP2"/>
    <property type="match status" value="1"/>
</dbReference>
<dbReference type="Gene3D" id="1.10.10.60">
    <property type="entry name" value="Homeodomain-like"/>
    <property type="match status" value="1"/>
</dbReference>
<dbReference type="InterPro" id="IPR003822">
    <property type="entry name" value="PAH"/>
</dbReference>
<evidence type="ECO:0000256" key="13">
    <source>
        <dbReference type="SAM" id="MobiDB-lite"/>
    </source>
</evidence>
<organism evidence="14 15">
    <name type="scientific">Patagioenas fasciata monilis</name>
    <dbReference type="NCBI Taxonomy" id="372326"/>
    <lineage>
        <taxon>Eukaryota</taxon>
        <taxon>Metazoa</taxon>
        <taxon>Chordata</taxon>
        <taxon>Craniata</taxon>
        <taxon>Vertebrata</taxon>
        <taxon>Euteleostomi</taxon>
        <taxon>Archelosauria</taxon>
        <taxon>Archosauria</taxon>
        <taxon>Dinosauria</taxon>
        <taxon>Saurischia</taxon>
        <taxon>Theropoda</taxon>
        <taxon>Coelurosauria</taxon>
        <taxon>Aves</taxon>
        <taxon>Neognathae</taxon>
        <taxon>Neoaves</taxon>
        <taxon>Columbimorphae</taxon>
        <taxon>Columbiformes</taxon>
        <taxon>Columbidae</taxon>
        <taxon>Patagioenas</taxon>
    </lineage>
</organism>
<dbReference type="InterPro" id="IPR036600">
    <property type="entry name" value="PAH_sf"/>
</dbReference>
<dbReference type="PROSITE" id="PS51477">
    <property type="entry name" value="PAH"/>
    <property type="match status" value="1"/>
</dbReference>
<evidence type="ECO:0000256" key="8">
    <source>
        <dbReference type="ARBA" id="ARBA00058628"/>
    </source>
</evidence>
<keyword evidence="6" id="KW-0804">Transcription</keyword>
<dbReference type="SUPFAM" id="SSF46689">
    <property type="entry name" value="Homeodomain-like"/>
    <property type="match status" value="1"/>
</dbReference>
<dbReference type="EMBL" id="LSYS01003627">
    <property type="protein sequence ID" value="OPJ82444.1"/>
    <property type="molecule type" value="Genomic_DNA"/>
</dbReference>
<feature type="region of interest" description="Disordered" evidence="13">
    <location>
        <begin position="252"/>
        <end position="411"/>
    </location>
</feature>
<keyword evidence="3" id="KW-0597">Phosphoprotein</keyword>
<evidence type="ECO:0000256" key="7">
    <source>
        <dbReference type="ARBA" id="ARBA00023242"/>
    </source>
</evidence>
<dbReference type="PANTHER" id="PTHR16088">
    <property type="entry name" value="YY1 ASSOCIATED PROTEIN-RELATED"/>
    <property type="match status" value="1"/>
</dbReference>
<evidence type="ECO:0000256" key="1">
    <source>
        <dbReference type="ARBA" id="ARBA00004123"/>
    </source>
</evidence>
<dbReference type="GO" id="GO:0005634">
    <property type="term" value="C:nucleus"/>
    <property type="evidence" value="ECO:0007669"/>
    <property type="project" value="UniProtKB-SubCell"/>
</dbReference>
<dbReference type="Pfam" id="PF21227">
    <property type="entry name" value="Myb_DNA-binding_7"/>
    <property type="match status" value="1"/>
</dbReference>
<accession>A0A1V4KDF7</accession>
<gene>
    <name evidence="14" type="ORF">AV530_009121</name>
</gene>
<dbReference type="InterPro" id="IPR049257">
    <property type="entry name" value="Gon4l/CASP8AP2_myb-like"/>
</dbReference>
<dbReference type="GO" id="GO:0006355">
    <property type="term" value="P:regulation of DNA-templated transcription"/>
    <property type="evidence" value="ECO:0007669"/>
    <property type="project" value="InterPro"/>
</dbReference>
<dbReference type="FunFam" id="1.10.10.60:FF:000191">
    <property type="entry name" value="GON-4-like protein isoform X1"/>
    <property type="match status" value="1"/>
</dbReference>
<dbReference type="InterPro" id="IPR052435">
    <property type="entry name" value="YY1-Transcr_Regul"/>
</dbReference>
<evidence type="ECO:0000313" key="14">
    <source>
        <dbReference type="EMBL" id="OPJ82444.1"/>
    </source>
</evidence>
<evidence type="ECO:0000256" key="2">
    <source>
        <dbReference type="ARBA" id="ARBA00022491"/>
    </source>
</evidence>
<comment type="subcellular location">
    <subcellularLocation>
        <location evidence="1 12">Nucleus</location>
    </subcellularLocation>
</comment>
<evidence type="ECO:0000256" key="12">
    <source>
        <dbReference type="PROSITE-ProRule" id="PRU00810"/>
    </source>
</evidence>
<dbReference type="SUPFAM" id="SSF47762">
    <property type="entry name" value="PAH2 domain"/>
    <property type="match status" value="2"/>
</dbReference>
<evidence type="ECO:0000313" key="15">
    <source>
        <dbReference type="Proteomes" id="UP000190648"/>
    </source>
</evidence>
<evidence type="ECO:0000256" key="4">
    <source>
        <dbReference type="ARBA" id="ARBA00022737"/>
    </source>
</evidence>
<evidence type="ECO:0000256" key="11">
    <source>
        <dbReference type="ARBA" id="ARBA00078967"/>
    </source>
</evidence>
<feature type="compositionally biased region" description="Acidic residues" evidence="13">
    <location>
        <begin position="361"/>
        <end position="381"/>
    </location>
</feature>
<keyword evidence="4" id="KW-0677">Repeat</keyword>
<keyword evidence="7 12" id="KW-0539">Nucleus</keyword>
<feature type="compositionally biased region" description="Basic and acidic residues" evidence="13">
    <location>
        <begin position="288"/>
        <end position="298"/>
    </location>
</feature>
<dbReference type="Gene3D" id="1.20.1160.11">
    <property type="entry name" value="Paired amphipathic helix"/>
    <property type="match status" value="1"/>
</dbReference>
<evidence type="ECO:0000256" key="3">
    <source>
        <dbReference type="ARBA" id="ARBA00022553"/>
    </source>
</evidence>
<protein>
    <recommendedName>
        <fullName evidence="10">GON-4-like protein</fullName>
    </recommendedName>
    <alternativeName>
        <fullName evidence="11">GON-4 homolog</fullName>
    </alternativeName>
</protein>
<name>A0A1V4KDF7_PATFA</name>
<dbReference type="Pfam" id="PF02671">
    <property type="entry name" value="PAH"/>
    <property type="match status" value="2"/>
</dbReference>
<keyword evidence="5" id="KW-0805">Transcription regulation</keyword>
<keyword evidence="2" id="KW-0678">Repressor</keyword>
<proteinExistence type="predicted"/>
<dbReference type="OrthoDB" id="6257037at2759"/>
<dbReference type="Proteomes" id="UP000190648">
    <property type="component" value="Unassembled WGS sequence"/>
</dbReference>
<sequence>MIKLTSLQHVPGKYEDFLRVIYEFETGAGQRTAVDLYSTLRKLLHEWPQLLTDFAAFLLPEQALECGLFEEQQAFDKSRKFLRQLEICFAENPAHHQKIIKVLQSCADCVPQEIAELKTQMWQLLKGHDHLQDEFSVFFDHLRPSASRMGDFEEINWTEEKEYEFDGFEEVSLPDVEEEDEPPKMHTASKNKKRKEMGGQNNDKEVEWADGPKEASCSCSCHDGSGDLRLKKSKRRSCGHCGAKACESRFYKNKESQELPASVAPLDSSPRRDGRDPGACGDAADEAAESRKAPRKPEAAGPDSDLPHHLGFGARELAPAPAGGNAEAKGRTQPSASAAGANAAFPEGGLRPNTPGQPEPRDEEQPEPRDEEQPEPRDEEQPEPRDEEQPPPRGAEPTVCAKNSTVSSTGEKVVLWTREADRVILTACQETGAHPDTFRAVSHKLGNKTPGEVSRRFRELMRLFHTSCDGSSEDEEDATSTSNTDQLSDRDLLLSEDEPDD</sequence>
<evidence type="ECO:0000256" key="6">
    <source>
        <dbReference type="ARBA" id="ARBA00023163"/>
    </source>
</evidence>
<comment type="caution">
    <text evidence="14">The sequence shown here is derived from an EMBL/GenBank/DDBJ whole genome shotgun (WGS) entry which is preliminary data.</text>
</comment>
<dbReference type="GO" id="GO:0003712">
    <property type="term" value="F:transcription coregulator activity"/>
    <property type="evidence" value="ECO:0007669"/>
    <property type="project" value="TreeGrafter"/>
</dbReference>
<dbReference type="InterPro" id="IPR009057">
    <property type="entry name" value="Homeodomain-like_sf"/>
</dbReference>
<dbReference type="FunFam" id="1.20.1160.11:FF:000006">
    <property type="entry name" value="GON-4-like protein isoform X1"/>
    <property type="match status" value="1"/>
</dbReference>
<dbReference type="AlphaFoldDB" id="A0A1V4KDF7"/>
<dbReference type="PANTHER" id="PTHR16088:SF3">
    <property type="entry name" value="GON-4-LIKE PROTEIN"/>
    <property type="match status" value="1"/>
</dbReference>
<reference evidence="14 15" key="1">
    <citation type="submission" date="2016-02" db="EMBL/GenBank/DDBJ databases">
        <title>Band-tailed pigeon sequencing and assembly.</title>
        <authorList>
            <person name="Soares A.E."/>
            <person name="Novak B.J."/>
            <person name="Rice E.S."/>
            <person name="O'Connell B."/>
            <person name="Chang D."/>
            <person name="Weber S."/>
            <person name="Shapiro B."/>
        </authorList>
    </citation>
    <scope>NUCLEOTIDE SEQUENCE [LARGE SCALE GENOMIC DNA]</scope>
    <source>
        <strain evidence="14">BTP2013</strain>
        <tissue evidence="14">Blood</tissue>
    </source>
</reference>
<comment type="subunit">
    <text evidence="9">Found in a complex with YY1, SIN3A and HDAC1.</text>
</comment>
<dbReference type="STRING" id="372326.A0A1V4KDF7"/>
<evidence type="ECO:0000256" key="9">
    <source>
        <dbReference type="ARBA" id="ARBA00064584"/>
    </source>
</evidence>
<comment type="function">
    <text evidence="8">Has transcriptional repressor activity, probably as part of a complex with YY1, SIN3A and HDAC1. Required for B cell lymphopoiesis.</text>
</comment>
<evidence type="ECO:0000256" key="5">
    <source>
        <dbReference type="ARBA" id="ARBA00023015"/>
    </source>
</evidence>
<feature type="compositionally biased region" description="Polar residues" evidence="13">
    <location>
        <begin position="401"/>
        <end position="410"/>
    </location>
</feature>
<feature type="compositionally biased region" description="Low complexity" evidence="13">
    <location>
        <begin position="335"/>
        <end position="344"/>
    </location>
</feature>